<dbReference type="KEGG" id="trc:DYE49_00245"/>
<dbReference type="EMBL" id="CP031517">
    <property type="protein sequence ID" value="QOS38968.1"/>
    <property type="molecule type" value="Genomic_DNA"/>
</dbReference>
<keyword evidence="1" id="KW-0378">Hydrolase</keyword>
<evidence type="ECO:0000313" key="1">
    <source>
        <dbReference type="EMBL" id="QOS38968.1"/>
    </source>
</evidence>
<dbReference type="GO" id="GO:0016787">
    <property type="term" value="F:hydrolase activity"/>
    <property type="evidence" value="ECO:0007669"/>
    <property type="project" value="UniProtKB-KW"/>
</dbReference>
<sequence length="225" mass="26336">MQFSERYFDYQLTLKGNLSAKKCIILHDELTPLYDEVIKEHDILILSIQSKYWFRDFSPFKHPHVFKGGEDFEGKADEYLLFLKDNILPYVKEKFQIHPKYYYLAGYSLSGLFAIYAASKTDMFQGIISASGSLWFPGFISYLKDHEVFTNNIYLSIGDKESDTKNPYLSKGLQRHFEALDIFNHQNKNVIFDLNHGGHFIDHDIRIIKGIDWMLDHISSKEEEA</sequence>
<dbReference type="Gene3D" id="3.40.50.1820">
    <property type="entry name" value="alpha/beta hydrolase"/>
    <property type="match status" value="1"/>
</dbReference>
<dbReference type="PANTHER" id="PTHR48098">
    <property type="entry name" value="ENTEROCHELIN ESTERASE-RELATED"/>
    <property type="match status" value="1"/>
</dbReference>
<protein>
    <submittedName>
        <fullName evidence="1">Alpha/beta hydrolase</fullName>
    </submittedName>
</protein>
<dbReference type="InterPro" id="IPR000801">
    <property type="entry name" value="Esterase-like"/>
</dbReference>
<accession>A0A7M1XJD4</accession>
<dbReference type="Pfam" id="PF00756">
    <property type="entry name" value="Esterase"/>
    <property type="match status" value="1"/>
</dbReference>
<reference evidence="1 2" key="1">
    <citation type="submission" date="2018-08" db="EMBL/GenBank/DDBJ databases">
        <title>The first complete genome of Treponema rectale (CHPAT), a commensal spirochete of the bovine rectum.</title>
        <authorList>
            <person name="Staton G.J."/>
            <person name="Clegg S.R."/>
            <person name="Carter S.D."/>
            <person name="Radford A.D."/>
            <person name="Darby A."/>
            <person name="Hall N."/>
            <person name="Birtles R.J."/>
            <person name="Evans N.J."/>
        </authorList>
    </citation>
    <scope>NUCLEOTIDE SEQUENCE [LARGE SCALE GENOMIC DNA]</scope>
    <source>
        <strain evidence="1 2">CHPA</strain>
    </source>
</reference>
<dbReference type="AlphaFoldDB" id="A0A7M1XJD4"/>
<dbReference type="PANTHER" id="PTHR48098:SF6">
    <property type="entry name" value="FERRI-BACILLIBACTIN ESTERASE BESA"/>
    <property type="match status" value="1"/>
</dbReference>
<dbReference type="SUPFAM" id="SSF53474">
    <property type="entry name" value="alpha/beta-Hydrolases"/>
    <property type="match status" value="1"/>
</dbReference>
<organism evidence="1 2">
    <name type="scientific">Treponema rectale</name>
    <dbReference type="NCBI Taxonomy" id="744512"/>
    <lineage>
        <taxon>Bacteria</taxon>
        <taxon>Pseudomonadati</taxon>
        <taxon>Spirochaetota</taxon>
        <taxon>Spirochaetia</taxon>
        <taxon>Spirochaetales</taxon>
        <taxon>Treponemataceae</taxon>
        <taxon>Treponema</taxon>
    </lineage>
</organism>
<dbReference type="Proteomes" id="UP000593591">
    <property type="component" value="Chromosome"/>
</dbReference>
<evidence type="ECO:0000313" key="2">
    <source>
        <dbReference type="Proteomes" id="UP000593591"/>
    </source>
</evidence>
<name>A0A7M1XJD4_9SPIR</name>
<proteinExistence type="predicted"/>
<dbReference type="InterPro" id="IPR050583">
    <property type="entry name" value="Mycobacterial_A85_antigen"/>
</dbReference>
<dbReference type="InterPro" id="IPR029058">
    <property type="entry name" value="AB_hydrolase_fold"/>
</dbReference>
<gene>
    <name evidence="1" type="ORF">DYE49_00245</name>
</gene>